<dbReference type="InterPro" id="IPR010878">
    <property type="entry name" value="Gp111"/>
</dbReference>
<proteinExistence type="predicted"/>
<evidence type="ECO:0000313" key="1">
    <source>
        <dbReference type="EMBL" id="BCX29543.1"/>
    </source>
</evidence>
<name>A0ABM7QRD6_LATCU</name>
<dbReference type="Proteomes" id="UP000825100">
    <property type="component" value="Chromosome"/>
</dbReference>
<gene>
    <name evidence="1" type="ORF">LTWDN19_01100</name>
</gene>
<reference evidence="1 2" key="1">
    <citation type="submission" date="2021-05" db="EMBL/GenBank/DDBJ databases">
        <title>Complete Genome Sequence of Latilactobacillus sp. Strain WDN19, a High D-Aspartate-producing Lactic Acid Bacterium Isolated from a Japanese Pickle.</title>
        <authorList>
            <person name="Kajitani K."/>
            <person name="Takahashi S."/>
        </authorList>
    </citation>
    <scope>NUCLEOTIDE SEQUENCE [LARGE SCALE GENOMIC DNA]</scope>
    <source>
        <strain evidence="1 2">WDN19</strain>
    </source>
</reference>
<protein>
    <submittedName>
        <fullName evidence="1">Uncharacterized protein</fullName>
    </submittedName>
</protein>
<keyword evidence="2" id="KW-1185">Reference proteome</keyword>
<dbReference type="Pfam" id="PF07410">
    <property type="entry name" value="Phage_Gp111"/>
    <property type="match status" value="1"/>
</dbReference>
<organism evidence="1 2">
    <name type="scientific">Latilactobacillus curvatus</name>
    <name type="common">Lactobacillus curvatus</name>
    <dbReference type="NCBI Taxonomy" id="28038"/>
    <lineage>
        <taxon>Bacteria</taxon>
        <taxon>Bacillati</taxon>
        <taxon>Bacillota</taxon>
        <taxon>Bacilli</taxon>
        <taxon>Lactobacillales</taxon>
        <taxon>Lactobacillaceae</taxon>
        <taxon>Latilactobacillus</taxon>
    </lineage>
</organism>
<sequence length="144" mass="16154">MAINKSKLFKTAWQMAKGLAKRLGGNAVEYLSDSLKRAWKSAKQAVADVQSSLNASSRKFDGDKDAMGKTVTFKRLDSIRDTFYGRVAEFIFEDEKGNLFSWSTKLNGFVASKLQEGQVYTIDFKIKKQVTDTIADINYVGFSK</sequence>
<accession>A0ABM7QRD6</accession>
<evidence type="ECO:0000313" key="2">
    <source>
        <dbReference type="Proteomes" id="UP000825100"/>
    </source>
</evidence>
<dbReference type="RefSeq" id="WP_221276578.1">
    <property type="nucleotide sequence ID" value="NZ_AP024685.1"/>
</dbReference>
<dbReference type="EMBL" id="AP024685">
    <property type="protein sequence ID" value="BCX29543.1"/>
    <property type="molecule type" value="Genomic_DNA"/>
</dbReference>